<dbReference type="GO" id="GO:0032259">
    <property type="term" value="P:methylation"/>
    <property type="evidence" value="ECO:0007669"/>
    <property type="project" value="UniProtKB-KW"/>
</dbReference>
<reference evidence="8 9" key="1">
    <citation type="submission" date="2018-03" db="EMBL/GenBank/DDBJ databases">
        <authorList>
            <person name="Gully D."/>
        </authorList>
    </citation>
    <scope>NUCLEOTIDE SEQUENCE [LARGE SCALE GENOMIC DNA]</scope>
    <source>
        <strain evidence="8">ORS3257</strain>
    </source>
</reference>
<evidence type="ECO:0000256" key="7">
    <source>
        <dbReference type="HAMAP-Rule" id="MF_00090"/>
    </source>
</evidence>
<evidence type="ECO:0000256" key="1">
    <source>
        <dbReference type="ARBA" id="ARBA00004496"/>
    </source>
</evidence>
<keyword evidence="5 7" id="KW-0808">Transferase</keyword>
<dbReference type="Proteomes" id="UP000246085">
    <property type="component" value="Chromosome BRAD3257"/>
</dbReference>
<protein>
    <recommendedName>
        <fullName evidence="7">Protein-L-isoaspartate O-methyltransferase</fullName>
        <ecNumber evidence="7">2.1.1.77</ecNumber>
    </recommendedName>
    <alternativeName>
        <fullName evidence="7">L-isoaspartyl protein carboxyl methyltransferase</fullName>
    </alternativeName>
    <alternativeName>
        <fullName evidence="7">Protein L-isoaspartyl methyltransferase</fullName>
    </alternativeName>
    <alternativeName>
        <fullName evidence="7">Protein-beta-aspartate methyltransferase</fullName>
        <shortName evidence="7">PIMT</shortName>
    </alternativeName>
</protein>
<dbReference type="EMBL" id="LS398110">
    <property type="protein sequence ID" value="SPP95307.1"/>
    <property type="molecule type" value="Genomic_DNA"/>
</dbReference>
<dbReference type="PANTHER" id="PTHR11579">
    <property type="entry name" value="PROTEIN-L-ISOASPARTATE O-METHYLTRANSFERASE"/>
    <property type="match status" value="1"/>
</dbReference>
<dbReference type="InterPro" id="IPR000682">
    <property type="entry name" value="PCMT"/>
</dbReference>
<dbReference type="GO" id="GO:0004719">
    <property type="term" value="F:protein-L-isoaspartate (D-aspartate) O-methyltransferase activity"/>
    <property type="evidence" value="ECO:0007669"/>
    <property type="project" value="UniProtKB-UniRule"/>
</dbReference>
<dbReference type="Pfam" id="PF01135">
    <property type="entry name" value="PCMT"/>
    <property type="match status" value="1"/>
</dbReference>
<comment type="subcellular location">
    <subcellularLocation>
        <location evidence="1 7">Cytoplasm</location>
    </subcellularLocation>
</comment>
<name>A0A2U3Q1M7_9BRAD</name>
<accession>A0A2U3Q1M7</accession>
<organism evidence="8 9">
    <name type="scientific">Bradyrhizobium vignae</name>
    <dbReference type="NCBI Taxonomy" id="1549949"/>
    <lineage>
        <taxon>Bacteria</taxon>
        <taxon>Pseudomonadati</taxon>
        <taxon>Pseudomonadota</taxon>
        <taxon>Alphaproteobacteria</taxon>
        <taxon>Hyphomicrobiales</taxon>
        <taxon>Nitrobacteraceae</taxon>
        <taxon>Bradyrhizobium</taxon>
    </lineage>
</organism>
<dbReference type="CDD" id="cd02440">
    <property type="entry name" value="AdoMet_MTases"/>
    <property type="match status" value="1"/>
</dbReference>
<dbReference type="PANTHER" id="PTHR11579:SF0">
    <property type="entry name" value="PROTEIN-L-ISOASPARTATE(D-ASPARTATE) O-METHYLTRANSFERASE"/>
    <property type="match status" value="1"/>
</dbReference>
<keyword evidence="6 7" id="KW-0949">S-adenosyl-L-methionine</keyword>
<dbReference type="GO" id="GO:0030091">
    <property type="term" value="P:protein repair"/>
    <property type="evidence" value="ECO:0007669"/>
    <property type="project" value="UniProtKB-UniRule"/>
</dbReference>
<dbReference type="AlphaFoldDB" id="A0A2U3Q1M7"/>
<feature type="active site" evidence="7">
    <location>
        <position position="78"/>
    </location>
</feature>
<comment type="function">
    <text evidence="7">Catalyzes the methyl esterification of L-isoaspartyl residues in peptides and proteins that result from spontaneous decomposition of normal L-aspartyl and L-asparaginyl residues. It plays a role in the repair and/or degradation of damaged proteins.</text>
</comment>
<evidence type="ECO:0000256" key="5">
    <source>
        <dbReference type="ARBA" id="ARBA00022679"/>
    </source>
</evidence>
<dbReference type="NCBIfam" id="NF001453">
    <property type="entry name" value="PRK00312.1"/>
    <property type="match status" value="1"/>
</dbReference>
<comment type="catalytic activity">
    <reaction evidence="7">
        <text>[protein]-L-isoaspartate + S-adenosyl-L-methionine = [protein]-L-isoaspartate alpha-methyl ester + S-adenosyl-L-homocysteine</text>
        <dbReference type="Rhea" id="RHEA:12705"/>
        <dbReference type="Rhea" id="RHEA-COMP:12143"/>
        <dbReference type="Rhea" id="RHEA-COMP:12144"/>
        <dbReference type="ChEBI" id="CHEBI:57856"/>
        <dbReference type="ChEBI" id="CHEBI:59789"/>
        <dbReference type="ChEBI" id="CHEBI:90596"/>
        <dbReference type="ChEBI" id="CHEBI:90598"/>
        <dbReference type="EC" id="2.1.1.77"/>
    </reaction>
</comment>
<dbReference type="GO" id="GO:0005737">
    <property type="term" value="C:cytoplasm"/>
    <property type="evidence" value="ECO:0007669"/>
    <property type="project" value="UniProtKB-SubCell"/>
</dbReference>
<evidence type="ECO:0000256" key="3">
    <source>
        <dbReference type="ARBA" id="ARBA00022490"/>
    </source>
</evidence>
<dbReference type="FunFam" id="3.40.50.150:FF:000010">
    <property type="entry name" value="Protein-L-isoaspartate O-methyltransferase"/>
    <property type="match status" value="1"/>
</dbReference>
<evidence type="ECO:0000313" key="9">
    <source>
        <dbReference type="Proteomes" id="UP000246085"/>
    </source>
</evidence>
<evidence type="ECO:0000256" key="6">
    <source>
        <dbReference type="ARBA" id="ARBA00022691"/>
    </source>
</evidence>
<dbReference type="HAMAP" id="MF_00090">
    <property type="entry name" value="PIMT"/>
    <property type="match status" value="1"/>
</dbReference>
<dbReference type="EC" id="2.1.1.77" evidence="7"/>
<gene>
    <name evidence="7 8" type="primary">pcm</name>
    <name evidence="8" type="ORF">BRAD3257_4308</name>
</gene>
<keyword evidence="3 7" id="KW-0963">Cytoplasm</keyword>
<comment type="similarity">
    <text evidence="2 7">Belongs to the methyltransferase superfamily. L-isoaspartyl/D-aspartyl protein methyltransferase family.</text>
</comment>
<sequence>MQYGNPPDEINEAAAMTSHQHPPEKMMFQLTLRRRGISDQAVLRTMEEVPRELFVDEADRDGAYRDSALPIACGQTISQPFVVAYMTEQLQLQKQHRVLEIGTGSGYQAAVLSRLAGQVLTVERYRKLADTARARLEKLDCHNVEVMLGDGLNLPPNIGPFDRIIVTAAMEQIPENLIGRLEVGGILIAPVGPHQGVQTLTRLIRTEAGIERKELVEVRFVPALPGVAREL</sequence>
<dbReference type="InterPro" id="IPR029063">
    <property type="entry name" value="SAM-dependent_MTases_sf"/>
</dbReference>
<dbReference type="Gene3D" id="3.40.50.150">
    <property type="entry name" value="Vaccinia Virus protein VP39"/>
    <property type="match status" value="1"/>
</dbReference>
<proteinExistence type="inferred from homology"/>
<evidence type="ECO:0000313" key="8">
    <source>
        <dbReference type="EMBL" id="SPP95307.1"/>
    </source>
</evidence>
<evidence type="ECO:0000256" key="4">
    <source>
        <dbReference type="ARBA" id="ARBA00022603"/>
    </source>
</evidence>
<dbReference type="KEGG" id="bvz:BRAD3257_4308"/>
<dbReference type="NCBIfam" id="TIGR00080">
    <property type="entry name" value="pimt"/>
    <property type="match status" value="1"/>
</dbReference>
<dbReference type="SUPFAM" id="SSF53335">
    <property type="entry name" value="S-adenosyl-L-methionine-dependent methyltransferases"/>
    <property type="match status" value="1"/>
</dbReference>
<keyword evidence="4 7" id="KW-0489">Methyltransferase</keyword>
<evidence type="ECO:0000256" key="2">
    <source>
        <dbReference type="ARBA" id="ARBA00005369"/>
    </source>
</evidence>